<dbReference type="Gene3D" id="1.10.287.130">
    <property type="match status" value="1"/>
</dbReference>
<evidence type="ECO:0000256" key="5">
    <source>
        <dbReference type="ARBA" id="ARBA00022777"/>
    </source>
</evidence>
<dbReference type="EC" id="2.7.13.3" evidence="2"/>
<dbReference type="RefSeq" id="WP_155083129.1">
    <property type="nucleotide sequence ID" value="NZ_WMIA01000004.1"/>
</dbReference>
<dbReference type="InterPro" id="IPR003594">
    <property type="entry name" value="HATPase_dom"/>
</dbReference>
<evidence type="ECO:0000313" key="10">
    <source>
        <dbReference type="Proteomes" id="UP000437131"/>
    </source>
</evidence>
<keyword evidence="4" id="KW-0808">Transferase</keyword>
<dbReference type="InterPro" id="IPR003661">
    <property type="entry name" value="HisK_dim/P_dom"/>
</dbReference>
<keyword evidence="7" id="KW-1133">Transmembrane helix</keyword>
<evidence type="ECO:0000313" key="9">
    <source>
        <dbReference type="EMBL" id="MTF38226.1"/>
    </source>
</evidence>
<evidence type="ECO:0000256" key="7">
    <source>
        <dbReference type="SAM" id="Phobius"/>
    </source>
</evidence>
<dbReference type="Proteomes" id="UP000437131">
    <property type="component" value="Unassembled WGS sequence"/>
</dbReference>
<dbReference type="SMART" id="SM00388">
    <property type="entry name" value="HisKA"/>
    <property type="match status" value="1"/>
</dbReference>
<keyword evidence="5 9" id="KW-0418">Kinase</keyword>
<protein>
    <recommendedName>
        <fullName evidence="2">histidine kinase</fullName>
        <ecNumber evidence="2">2.7.13.3</ecNumber>
    </recommendedName>
</protein>
<proteinExistence type="predicted"/>
<evidence type="ECO:0000259" key="8">
    <source>
        <dbReference type="PROSITE" id="PS50109"/>
    </source>
</evidence>
<keyword evidence="7" id="KW-0812">Transmembrane</keyword>
<accession>A0A844GW41</accession>
<evidence type="ECO:0000256" key="4">
    <source>
        <dbReference type="ARBA" id="ARBA00022679"/>
    </source>
</evidence>
<dbReference type="SMART" id="SM00387">
    <property type="entry name" value="HATPase_c"/>
    <property type="match status" value="1"/>
</dbReference>
<keyword evidence="6" id="KW-0902">Two-component regulatory system</keyword>
<evidence type="ECO:0000256" key="3">
    <source>
        <dbReference type="ARBA" id="ARBA00022553"/>
    </source>
</evidence>
<dbReference type="PANTHER" id="PTHR43711">
    <property type="entry name" value="TWO-COMPONENT HISTIDINE KINASE"/>
    <property type="match status" value="1"/>
</dbReference>
<name>A0A844GW41_9CHRO</name>
<feature type="transmembrane region" description="Helical" evidence="7">
    <location>
        <begin position="164"/>
        <end position="186"/>
    </location>
</feature>
<organism evidence="9 10">
    <name type="scientific">Cyanobacterium aponinum 0216</name>
    <dbReference type="NCBI Taxonomy" id="2676140"/>
    <lineage>
        <taxon>Bacteria</taxon>
        <taxon>Bacillati</taxon>
        <taxon>Cyanobacteriota</taxon>
        <taxon>Cyanophyceae</taxon>
        <taxon>Oscillatoriophycideae</taxon>
        <taxon>Chroococcales</taxon>
        <taxon>Geminocystaceae</taxon>
        <taxon>Cyanobacterium</taxon>
    </lineage>
</organism>
<dbReference type="PRINTS" id="PR00344">
    <property type="entry name" value="BCTRLSENSOR"/>
</dbReference>
<sequence>MFQATRRRLAIWYTTITAILLIIFATGIYGYVYKTLLDRIDDTLKHVIEIVEPSLVIEEIAVAEGKYRVNLDKSFYQHPHATNQVEDDHIDLEWFSPNGELLWETLEKPLPIPLSFHSGGKTIRISDDYLLRQITKRIEKGRYVLGYLRVSHPLFDVVKPIQQLIVDLSLGIILLIISVGAIGWFLSGIAIQPVKDSYQSLKQFTADASHELRNPLATIKTNIQSLLSYPDIDINTQQKQLKILDRLTERLNNLVNDLLFLARNDSGIVNCNFGEIPLDGLLLEVIEEQKIIANNQNIDLLFDILDSDINWQELNNEPYTIIGDWTQLNRLFTNLISNGIIHGKGDKHLSEKLVIKVQLSSYKKHNKIYYQVEVKDNGVGIKESMLSHLFERFYRGDSARSNNSFGNSSTGLGLAIALAIVENHQGKIKVESKENEGCNFIVTIPSLIN</sequence>
<dbReference type="GO" id="GO:0000155">
    <property type="term" value="F:phosphorelay sensor kinase activity"/>
    <property type="evidence" value="ECO:0007669"/>
    <property type="project" value="InterPro"/>
</dbReference>
<evidence type="ECO:0000256" key="6">
    <source>
        <dbReference type="ARBA" id="ARBA00023012"/>
    </source>
</evidence>
<comment type="catalytic activity">
    <reaction evidence="1">
        <text>ATP + protein L-histidine = ADP + protein N-phospho-L-histidine.</text>
        <dbReference type="EC" id="2.7.13.3"/>
    </reaction>
</comment>
<dbReference type="Pfam" id="PF02518">
    <property type="entry name" value="HATPase_c"/>
    <property type="match status" value="1"/>
</dbReference>
<dbReference type="SUPFAM" id="SSF47384">
    <property type="entry name" value="Homodimeric domain of signal transducing histidine kinase"/>
    <property type="match status" value="1"/>
</dbReference>
<dbReference type="Gene3D" id="3.30.565.10">
    <property type="entry name" value="Histidine kinase-like ATPase, C-terminal domain"/>
    <property type="match status" value="1"/>
</dbReference>
<dbReference type="InterPro" id="IPR004358">
    <property type="entry name" value="Sig_transdc_His_kin-like_C"/>
</dbReference>
<comment type="caution">
    <text evidence="9">The sequence shown here is derived from an EMBL/GenBank/DDBJ whole genome shotgun (WGS) entry which is preliminary data.</text>
</comment>
<dbReference type="PROSITE" id="PS50109">
    <property type="entry name" value="HIS_KIN"/>
    <property type="match status" value="1"/>
</dbReference>
<dbReference type="Pfam" id="PF00512">
    <property type="entry name" value="HisKA"/>
    <property type="match status" value="1"/>
</dbReference>
<dbReference type="InterPro" id="IPR036890">
    <property type="entry name" value="HATPase_C_sf"/>
</dbReference>
<dbReference type="InterPro" id="IPR005467">
    <property type="entry name" value="His_kinase_dom"/>
</dbReference>
<keyword evidence="3" id="KW-0597">Phosphoprotein</keyword>
<feature type="domain" description="Histidine kinase" evidence="8">
    <location>
        <begin position="207"/>
        <end position="448"/>
    </location>
</feature>
<gene>
    <name evidence="9" type="ORF">GGC33_04740</name>
</gene>
<reference evidence="9 10" key="1">
    <citation type="submission" date="2019-11" db="EMBL/GenBank/DDBJ databases">
        <title>Isolation of a new High Light Tolerant Cyanobacteria.</title>
        <authorList>
            <person name="Dobson Z."/>
            <person name="Vaughn N."/>
            <person name="Vaughn M."/>
            <person name="Fromme P."/>
            <person name="Mazor Y."/>
        </authorList>
    </citation>
    <scope>NUCLEOTIDE SEQUENCE [LARGE SCALE GENOMIC DNA]</scope>
    <source>
        <strain evidence="9 10">0216</strain>
    </source>
</reference>
<dbReference type="AlphaFoldDB" id="A0A844GW41"/>
<feature type="transmembrane region" description="Helical" evidence="7">
    <location>
        <begin position="12"/>
        <end position="32"/>
    </location>
</feature>
<dbReference type="PANTHER" id="PTHR43711:SF1">
    <property type="entry name" value="HISTIDINE KINASE 1"/>
    <property type="match status" value="1"/>
</dbReference>
<evidence type="ECO:0000256" key="2">
    <source>
        <dbReference type="ARBA" id="ARBA00012438"/>
    </source>
</evidence>
<dbReference type="InterPro" id="IPR050736">
    <property type="entry name" value="Sensor_HK_Regulatory"/>
</dbReference>
<dbReference type="EMBL" id="WMIA01000004">
    <property type="protein sequence ID" value="MTF38226.1"/>
    <property type="molecule type" value="Genomic_DNA"/>
</dbReference>
<dbReference type="CDD" id="cd00082">
    <property type="entry name" value="HisKA"/>
    <property type="match status" value="1"/>
</dbReference>
<dbReference type="CDD" id="cd00075">
    <property type="entry name" value="HATPase"/>
    <property type="match status" value="1"/>
</dbReference>
<dbReference type="SUPFAM" id="SSF55874">
    <property type="entry name" value="ATPase domain of HSP90 chaperone/DNA topoisomerase II/histidine kinase"/>
    <property type="match status" value="1"/>
</dbReference>
<dbReference type="InterPro" id="IPR036097">
    <property type="entry name" value="HisK_dim/P_sf"/>
</dbReference>
<evidence type="ECO:0000256" key="1">
    <source>
        <dbReference type="ARBA" id="ARBA00000085"/>
    </source>
</evidence>
<keyword evidence="7" id="KW-0472">Membrane</keyword>